<proteinExistence type="predicted"/>
<dbReference type="SUPFAM" id="SSF55874">
    <property type="entry name" value="ATPase domain of HSP90 chaperone/DNA topoisomerase II/histidine kinase"/>
    <property type="match status" value="1"/>
</dbReference>
<accession>A0ABT6TMP8</accession>
<name>A0ABT6TMP8_9BACL</name>
<keyword evidence="5 9" id="KW-0418">Kinase</keyword>
<evidence type="ECO:0000259" key="8">
    <source>
        <dbReference type="PROSITE" id="PS50885"/>
    </source>
</evidence>
<keyword evidence="3" id="KW-0597">Phosphoprotein</keyword>
<dbReference type="PROSITE" id="PS50885">
    <property type="entry name" value="HAMP"/>
    <property type="match status" value="1"/>
</dbReference>
<keyword evidence="2" id="KW-1003">Cell membrane</keyword>
<keyword evidence="7" id="KW-0812">Transmembrane</keyword>
<feature type="domain" description="HAMP" evidence="8">
    <location>
        <begin position="304"/>
        <end position="356"/>
    </location>
</feature>
<dbReference type="PANTHER" id="PTHR34220:SF7">
    <property type="entry name" value="SENSOR HISTIDINE KINASE YPDA"/>
    <property type="match status" value="1"/>
</dbReference>
<keyword evidence="7" id="KW-1133">Transmembrane helix</keyword>
<feature type="transmembrane region" description="Helical" evidence="7">
    <location>
        <begin position="283"/>
        <end position="303"/>
    </location>
</feature>
<dbReference type="CDD" id="cd06225">
    <property type="entry name" value="HAMP"/>
    <property type="match status" value="1"/>
</dbReference>
<evidence type="ECO:0000313" key="9">
    <source>
        <dbReference type="EMBL" id="MDI4647836.1"/>
    </source>
</evidence>
<dbReference type="RefSeq" id="WP_282910580.1">
    <property type="nucleotide sequence ID" value="NZ_JAGRPV010000001.1"/>
</dbReference>
<comment type="caution">
    <text evidence="9">The sequence shown here is derived from an EMBL/GenBank/DDBJ whole genome shotgun (WGS) entry which is preliminary data.</text>
</comment>
<evidence type="ECO:0000256" key="7">
    <source>
        <dbReference type="SAM" id="Phobius"/>
    </source>
</evidence>
<dbReference type="InterPro" id="IPR010559">
    <property type="entry name" value="Sig_transdc_His_kin_internal"/>
</dbReference>
<dbReference type="PANTHER" id="PTHR34220">
    <property type="entry name" value="SENSOR HISTIDINE KINASE YPDA"/>
    <property type="match status" value="1"/>
</dbReference>
<dbReference type="GO" id="GO:0016301">
    <property type="term" value="F:kinase activity"/>
    <property type="evidence" value="ECO:0007669"/>
    <property type="project" value="UniProtKB-KW"/>
</dbReference>
<dbReference type="InterPro" id="IPR003594">
    <property type="entry name" value="HATPase_dom"/>
</dbReference>
<protein>
    <submittedName>
        <fullName evidence="9">Histidine kinase</fullName>
    </submittedName>
</protein>
<evidence type="ECO:0000313" key="10">
    <source>
        <dbReference type="Proteomes" id="UP001161691"/>
    </source>
</evidence>
<reference evidence="9" key="1">
    <citation type="submission" date="2023-04" db="EMBL/GenBank/DDBJ databases">
        <title>Comparative genomic analysis of Cohnella hashimotonis sp. nov., isolated from the International Space Station.</title>
        <authorList>
            <person name="Venkateswaran K."/>
            <person name="Simpson A."/>
        </authorList>
    </citation>
    <scope>NUCLEOTIDE SEQUENCE</scope>
    <source>
        <strain evidence="9">F6_2S_P_1</strain>
    </source>
</reference>
<keyword evidence="6 7" id="KW-0472">Membrane</keyword>
<evidence type="ECO:0000256" key="4">
    <source>
        <dbReference type="ARBA" id="ARBA00022679"/>
    </source>
</evidence>
<dbReference type="Pfam" id="PF06580">
    <property type="entry name" value="His_kinase"/>
    <property type="match status" value="1"/>
</dbReference>
<dbReference type="Proteomes" id="UP001161691">
    <property type="component" value="Unassembled WGS sequence"/>
</dbReference>
<evidence type="ECO:0000256" key="2">
    <source>
        <dbReference type="ARBA" id="ARBA00022475"/>
    </source>
</evidence>
<dbReference type="SMART" id="SM00304">
    <property type="entry name" value="HAMP"/>
    <property type="match status" value="1"/>
</dbReference>
<evidence type="ECO:0000256" key="5">
    <source>
        <dbReference type="ARBA" id="ARBA00022777"/>
    </source>
</evidence>
<dbReference type="InterPro" id="IPR003660">
    <property type="entry name" value="HAMP_dom"/>
</dbReference>
<dbReference type="Pfam" id="PF02518">
    <property type="entry name" value="HATPase_c"/>
    <property type="match status" value="1"/>
</dbReference>
<dbReference type="Gene3D" id="3.30.565.10">
    <property type="entry name" value="Histidine kinase-like ATPase, C-terminal domain"/>
    <property type="match status" value="1"/>
</dbReference>
<dbReference type="SUPFAM" id="SSF158472">
    <property type="entry name" value="HAMP domain-like"/>
    <property type="match status" value="1"/>
</dbReference>
<dbReference type="InterPro" id="IPR050640">
    <property type="entry name" value="Bact_2-comp_sensor_kinase"/>
</dbReference>
<dbReference type="Gene3D" id="6.10.340.10">
    <property type="match status" value="1"/>
</dbReference>
<dbReference type="InterPro" id="IPR036890">
    <property type="entry name" value="HATPase_C_sf"/>
</dbReference>
<sequence>MVKMNSFAKVNILILILLVPLLTLYMISNRTSVSVLERHIRESQMDRLNYLYKQLDNNVNQLSMMANMLLRDPTVKEFRDMELYENDMNYNALKTVQTISQKLMLQSVANAFTNSVVIYAPKIGRAVGQSSLVYYDAGDIAQRAVPDWRYDAARDRFVMYAFDPISERGLAENARLIVEVGFTADNIVKLLDNNDRAQSGGGTFLLDPGGTASIVPVGSASMADRLKVELGGKTIQSRGYDTIEIDDVGYFVNYMQSEELGWYLVDYVPVQDILTPITESRRYFIMFASILLVVSLLISYVLYQNIRRPIKALIRGVQQLKKGNYAARIPVKGDNEFTFLFHKFNDMAEEIDLLVGKVYAEQLRSREATLKQLQSQINPHFLYNCLAFMKSMAVLEEKEAIIAMSVSLSKYYRYTTRNEQQLVAVREEMALVENYLRIQGLQMKRLSVSIELPDALLDKQIPRLLIQPVVENAIVHGIEPCETAGRIVIRGSSANGENTIVVEDDGPGLTEEGRSALSRKINLPLTDEIGCGLWNVHQRLGYQFGGRSGLRFEASAAGGLTTILHWHDSIEE</sequence>
<gene>
    <name evidence="9" type="ORF">KB449_22995</name>
</gene>
<comment type="subcellular location">
    <subcellularLocation>
        <location evidence="1">Cell membrane</location>
        <topology evidence="1">Multi-pass membrane protein</topology>
    </subcellularLocation>
</comment>
<organism evidence="9 10">
    <name type="scientific">Cohnella hashimotonis</name>
    <dbReference type="NCBI Taxonomy" id="2826895"/>
    <lineage>
        <taxon>Bacteria</taxon>
        <taxon>Bacillati</taxon>
        <taxon>Bacillota</taxon>
        <taxon>Bacilli</taxon>
        <taxon>Bacillales</taxon>
        <taxon>Paenibacillaceae</taxon>
        <taxon>Cohnella</taxon>
    </lineage>
</organism>
<dbReference type="Pfam" id="PF00672">
    <property type="entry name" value="HAMP"/>
    <property type="match status" value="1"/>
</dbReference>
<keyword evidence="4" id="KW-0808">Transferase</keyword>
<dbReference type="EMBL" id="JAGRPV010000001">
    <property type="protein sequence ID" value="MDI4647836.1"/>
    <property type="molecule type" value="Genomic_DNA"/>
</dbReference>
<evidence type="ECO:0000256" key="6">
    <source>
        <dbReference type="ARBA" id="ARBA00023136"/>
    </source>
</evidence>
<keyword evidence="10" id="KW-1185">Reference proteome</keyword>
<evidence type="ECO:0000256" key="1">
    <source>
        <dbReference type="ARBA" id="ARBA00004651"/>
    </source>
</evidence>
<evidence type="ECO:0000256" key="3">
    <source>
        <dbReference type="ARBA" id="ARBA00022553"/>
    </source>
</evidence>